<dbReference type="EMBL" id="JBBNAF010000003">
    <property type="protein sequence ID" value="KAK9159469.1"/>
    <property type="molecule type" value="Genomic_DNA"/>
</dbReference>
<keyword evidence="3" id="KW-1185">Reference proteome</keyword>
<accession>A0AAP0KX51</accession>
<keyword evidence="1" id="KW-0547">Nucleotide-binding</keyword>
<sequence>MHHDWAVTAPVLGVLCSSSDFVSFPEVIHERDKYYPSFLGPHTARSHIKSRRRLLALKTEEVNNVKEVLLLKSSSSPSPSSTATTTTTYGLGGSAVLYFVSFGLDLRFSDLDLNLYCEKERLREDQFEQLKMLVDIGDILGTCGLIKRTEKGELSVCVNSFGILTKSLLPLPDKYHGLTYIDKRYRQRYVDMIANSEVANLFHAKAKLVKVRSKISGHIYSLRSLGRKKRTYVDPDSSTS</sequence>
<evidence type="ECO:0000256" key="1">
    <source>
        <dbReference type="ARBA" id="ARBA00022741"/>
    </source>
</evidence>
<organism evidence="2 3">
    <name type="scientific">Stephania yunnanensis</name>
    <dbReference type="NCBI Taxonomy" id="152371"/>
    <lineage>
        <taxon>Eukaryota</taxon>
        <taxon>Viridiplantae</taxon>
        <taxon>Streptophyta</taxon>
        <taxon>Embryophyta</taxon>
        <taxon>Tracheophyta</taxon>
        <taxon>Spermatophyta</taxon>
        <taxon>Magnoliopsida</taxon>
        <taxon>Ranunculales</taxon>
        <taxon>Menispermaceae</taxon>
        <taxon>Menispermoideae</taxon>
        <taxon>Cissampelideae</taxon>
        <taxon>Stephania</taxon>
    </lineage>
</organism>
<dbReference type="GO" id="GO:0004824">
    <property type="term" value="F:lysine-tRNA ligase activity"/>
    <property type="evidence" value="ECO:0007669"/>
    <property type="project" value="TreeGrafter"/>
</dbReference>
<dbReference type="InterPro" id="IPR044136">
    <property type="entry name" value="Lys-tRNA-ligase_II_N"/>
</dbReference>
<gene>
    <name evidence="2" type="ORF">Syun_005810</name>
</gene>
<dbReference type="GO" id="GO:0000166">
    <property type="term" value="F:nucleotide binding"/>
    <property type="evidence" value="ECO:0007669"/>
    <property type="project" value="InterPro"/>
</dbReference>
<name>A0AAP0KX51_9MAGN</name>
<reference evidence="2 3" key="1">
    <citation type="submission" date="2024-01" db="EMBL/GenBank/DDBJ databases">
        <title>Genome assemblies of Stephania.</title>
        <authorList>
            <person name="Yang L."/>
        </authorList>
    </citation>
    <scope>NUCLEOTIDE SEQUENCE [LARGE SCALE GENOMIC DNA]</scope>
    <source>
        <strain evidence="2">YNDBR</strain>
        <tissue evidence="2">Leaf</tissue>
    </source>
</reference>
<dbReference type="CDD" id="cd04322">
    <property type="entry name" value="LysRS_N"/>
    <property type="match status" value="1"/>
</dbReference>
<dbReference type="GO" id="GO:0005829">
    <property type="term" value="C:cytosol"/>
    <property type="evidence" value="ECO:0007669"/>
    <property type="project" value="TreeGrafter"/>
</dbReference>
<comment type="caution">
    <text evidence="2">The sequence shown here is derived from an EMBL/GenBank/DDBJ whole genome shotgun (WGS) entry which is preliminary data.</text>
</comment>
<dbReference type="Gene3D" id="2.40.50.140">
    <property type="entry name" value="Nucleic acid-binding proteins"/>
    <property type="match status" value="1"/>
</dbReference>
<dbReference type="SUPFAM" id="SSF50249">
    <property type="entry name" value="Nucleic acid-binding proteins"/>
    <property type="match status" value="1"/>
</dbReference>
<dbReference type="AlphaFoldDB" id="A0AAP0KX51"/>
<dbReference type="PANTHER" id="PTHR42918">
    <property type="entry name" value="LYSYL-TRNA SYNTHETASE"/>
    <property type="match status" value="1"/>
</dbReference>
<dbReference type="GO" id="GO:0005739">
    <property type="term" value="C:mitochondrion"/>
    <property type="evidence" value="ECO:0007669"/>
    <property type="project" value="TreeGrafter"/>
</dbReference>
<evidence type="ECO:0000313" key="2">
    <source>
        <dbReference type="EMBL" id="KAK9159469.1"/>
    </source>
</evidence>
<dbReference type="GO" id="GO:0006430">
    <property type="term" value="P:lysyl-tRNA aminoacylation"/>
    <property type="evidence" value="ECO:0007669"/>
    <property type="project" value="TreeGrafter"/>
</dbReference>
<proteinExistence type="predicted"/>
<dbReference type="PANTHER" id="PTHR42918:SF15">
    <property type="entry name" value="LYSINE--TRNA LIGASE, CHLOROPLASTIC_MITOCHONDRIAL"/>
    <property type="match status" value="1"/>
</dbReference>
<dbReference type="Proteomes" id="UP001420932">
    <property type="component" value="Unassembled WGS sequence"/>
</dbReference>
<dbReference type="InterPro" id="IPR012340">
    <property type="entry name" value="NA-bd_OB-fold"/>
</dbReference>
<evidence type="ECO:0000313" key="3">
    <source>
        <dbReference type="Proteomes" id="UP001420932"/>
    </source>
</evidence>
<dbReference type="GO" id="GO:0000049">
    <property type="term" value="F:tRNA binding"/>
    <property type="evidence" value="ECO:0007669"/>
    <property type="project" value="TreeGrafter"/>
</dbReference>
<protein>
    <submittedName>
        <fullName evidence="2">Uncharacterized protein</fullName>
    </submittedName>
</protein>